<dbReference type="AlphaFoldDB" id="A0A0F9I2E8"/>
<dbReference type="EMBL" id="LAZR01020687">
    <property type="protein sequence ID" value="KKL88000.1"/>
    <property type="molecule type" value="Genomic_DNA"/>
</dbReference>
<organism evidence="1">
    <name type="scientific">marine sediment metagenome</name>
    <dbReference type="NCBI Taxonomy" id="412755"/>
    <lineage>
        <taxon>unclassified sequences</taxon>
        <taxon>metagenomes</taxon>
        <taxon>ecological metagenomes</taxon>
    </lineage>
</organism>
<comment type="caution">
    <text evidence="1">The sequence shown here is derived from an EMBL/GenBank/DDBJ whole genome shotgun (WGS) entry which is preliminary data.</text>
</comment>
<accession>A0A0F9I2E8</accession>
<reference evidence="1" key="1">
    <citation type="journal article" date="2015" name="Nature">
        <title>Complex archaea that bridge the gap between prokaryotes and eukaryotes.</title>
        <authorList>
            <person name="Spang A."/>
            <person name="Saw J.H."/>
            <person name="Jorgensen S.L."/>
            <person name="Zaremba-Niedzwiedzka K."/>
            <person name="Martijn J."/>
            <person name="Lind A.E."/>
            <person name="van Eijk R."/>
            <person name="Schleper C."/>
            <person name="Guy L."/>
            <person name="Ettema T.J."/>
        </authorList>
    </citation>
    <scope>NUCLEOTIDE SEQUENCE</scope>
</reference>
<proteinExistence type="predicted"/>
<protein>
    <submittedName>
        <fullName evidence="1">Uncharacterized protein</fullName>
    </submittedName>
</protein>
<evidence type="ECO:0000313" key="1">
    <source>
        <dbReference type="EMBL" id="KKL88000.1"/>
    </source>
</evidence>
<gene>
    <name evidence="1" type="ORF">LCGC14_1929120</name>
</gene>
<name>A0A0F9I2E8_9ZZZZ</name>
<sequence length="93" mass="9080">MVPRWIVLLLFSLLVSFAIGFGVSYVSGIQPGYFERTESGGYGGGGYGAESGGYGGGGYGAESGGYGGGGYGAESGGYGGGGYGQESGGYGKQ</sequence>